<dbReference type="Gene3D" id="3.40.50.12780">
    <property type="entry name" value="N-terminal domain of ligase-like"/>
    <property type="match status" value="1"/>
</dbReference>
<gene>
    <name evidence="3" type="primary">pamL</name>
    <name evidence="3" type="ORF">FRACA_1460015</name>
</gene>
<name>A0A2I2KLN6_9ACTN</name>
<dbReference type="InterPro" id="IPR020845">
    <property type="entry name" value="AMP-binding_CS"/>
</dbReference>
<dbReference type="InterPro" id="IPR000873">
    <property type="entry name" value="AMP-dep_synth/lig_dom"/>
</dbReference>
<organism evidence="3 4">
    <name type="scientific">Frankia canadensis</name>
    <dbReference type="NCBI Taxonomy" id="1836972"/>
    <lineage>
        <taxon>Bacteria</taxon>
        <taxon>Bacillati</taxon>
        <taxon>Actinomycetota</taxon>
        <taxon>Actinomycetes</taxon>
        <taxon>Frankiales</taxon>
        <taxon>Frankiaceae</taxon>
        <taxon>Frankia</taxon>
    </lineage>
</organism>
<dbReference type="Pfam" id="PF13193">
    <property type="entry name" value="AMP-binding_C"/>
    <property type="match status" value="1"/>
</dbReference>
<evidence type="ECO:0000313" key="3">
    <source>
        <dbReference type="EMBL" id="SNQ46578.1"/>
    </source>
</evidence>
<dbReference type="GO" id="GO:0016878">
    <property type="term" value="F:acid-thiol ligase activity"/>
    <property type="evidence" value="ECO:0007669"/>
    <property type="project" value="UniProtKB-ARBA"/>
</dbReference>
<protein>
    <submittedName>
        <fullName evidence="3">Hydroxyl acids CoA ligase</fullName>
    </submittedName>
</protein>
<dbReference type="Gene3D" id="3.30.300.30">
    <property type="match status" value="1"/>
</dbReference>
<dbReference type="PANTHER" id="PTHR43767">
    <property type="entry name" value="LONG-CHAIN-FATTY-ACID--COA LIGASE"/>
    <property type="match status" value="1"/>
</dbReference>
<dbReference type="PANTHER" id="PTHR43767:SF1">
    <property type="entry name" value="NONRIBOSOMAL PEPTIDE SYNTHASE PES1 (EUROFUNG)-RELATED"/>
    <property type="match status" value="1"/>
</dbReference>
<dbReference type="RefSeq" id="WP_207770184.1">
    <property type="nucleotide sequence ID" value="NZ_FZMO01000053.1"/>
</dbReference>
<reference evidence="3 4" key="1">
    <citation type="submission" date="2017-06" db="EMBL/GenBank/DDBJ databases">
        <authorList>
            <person name="Kim H.J."/>
            <person name="Triplett B.A."/>
        </authorList>
    </citation>
    <scope>NUCLEOTIDE SEQUENCE [LARGE SCALE GENOMIC DNA]</scope>
    <source>
        <strain evidence="3">FRACA_ARgP5</strain>
    </source>
</reference>
<dbReference type="EMBL" id="FZMO01000053">
    <property type="protein sequence ID" value="SNQ46578.1"/>
    <property type="molecule type" value="Genomic_DNA"/>
</dbReference>
<evidence type="ECO:0000259" key="2">
    <source>
        <dbReference type="Pfam" id="PF13193"/>
    </source>
</evidence>
<dbReference type="Pfam" id="PF00501">
    <property type="entry name" value="AMP-binding"/>
    <property type="match status" value="1"/>
</dbReference>
<feature type="domain" description="AMP-binding enzyme C-terminal" evidence="2">
    <location>
        <begin position="445"/>
        <end position="520"/>
    </location>
</feature>
<dbReference type="InterPro" id="IPR042099">
    <property type="entry name" value="ANL_N_sf"/>
</dbReference>
<dbReference type="InterPro" id="IPR025110">
    <property type="entry name" value="AMP-bd_C"/>
</dbReference>
<evidence type="ECO:0000313" key="4">
    <source>
        <dbReference type="Proteomes" id="UP000234331"/>
    </source>
</evidence>
<dbReference type="InterPro" id="IPR045851">
    <property type="entry name" value="AMP-bd_C_sf"/>
</dbReference>
<dbReference type="AlphaFoldDB" id="A0A2I2KLN6"/>
<dbReference type="InterPro" id="IPR050237">
    <property type="entry name" value="ATP-dep_AMP-bd_enzyme"/>
</dbReference>
<proteinExistence type="predicted"/>
<dbReference type="SUPFAM" id="SSF56801">
    <property type="entry name" value="Acetyl-CoA synthetase-like"/>
    <property type="match status" value="1"/>
</dbReference>
<dbReference type="PROSITE" id="PS00455">
    <property type="entry name" value="AMP_BINDING"/>
    <property type="match status" value="1"/>
</dbReference>
<sequence length="551" mass="59908">MSPRSSLTDRESCVLGAVLERQARTRPDADFVLFEEAGDAGGAMGAVRWSYADTWRLARRSAAGLQALGVGFGEPVLSWLPNGPWALRTWFGANLLGSVYTPVNTAYRGALLERVLRNSEARVLVAHPSLLERLRQVDTAELRTVVVVGGPAGEARTAAGLPAGIEVLDVDVLDRDDDDWPGPARSPEPWDTQSIMYTSGTTGPSKGVLISYRQHHAAARAVDGMDETDRDLVNTPLFHSAATLPIANMLAVGGSVAVVPGFRTQDFWSTVERTGVTQCNLLGAMTSFLVADEGADFRPERHRLRGICVNPFTADAVAFGRRFGVRVWTAYNSTELSTPILTGADRPSTPGTCGRARAGFDLRLVDDVDQEVADGEPGELIIRADEPWTISTGYHRMPAATAAAWRNGWFHTGDAFRRTPDGEYVFVDRLKDVIRRRGENVSSMEVEAEAVTHPAVAGAAAVGVAGEHAEQEILLVVQAAPGREVDHRAPVEHLAGRLPYFMVPRYLRTVDELPLTPTGKVRKDVLRAEAVTADTWDRESAGLVFRRERLT</sequence>
<feature type="domain" description="AMP-dependent synthetase/ligase" evidence="1">
    <location>
        <begin position="19"/>
        <end position="394"/>
    </location>
</feature>
<dbReference type="Proteomes" id="UP000234331">
    <property type="component" value="Unassembled WGS sequence"/>
</dbReference>
<keyword evidence="3" id="KW-0436">Ligase</keyword>
<keyword evidence="4" id="KW-1185">Reference proteome</keyword>
<evidence type="ECO:0000259" key="1">
    <source>
        <dbReference type="Pfam" id="PF00501"/>
    </source>
</evidence>
<accession>A0A2I2KLN6</accession>